<reference evidence="8" key="2">
    <citation type="submission" date="2010-04" db="EMBL/GenBank/DDBJ databases">
        <authorList>
            <person name="Buell R."/>
            <person name="Hamilton J."/>
            <person name="Hostetler J."/>
        </authorList>
    </citation>
    <scope>NUCLEOTIDE SEQUENCE [LARGE SCALE GENOMIC DNA]</scope>
    <source>
        <strain evidence="8">DAOM:BR144</strain>
    </source>
</reference>
<dbReference type="Gene3D" id="1.10.10.60">
    <property type="entry name" value="Homeodomain-like"/>
    <property type="match status" value="2"/>
</dbReference>
<sequence length="526" mass="58077">MPQASPVSEKVWAQAIHAVIVEKLSLRRAAQLYGVHHMSLYRRVRGRNVGATASSRSTISTEFALSQAEQDEVLLVLRDQFLHGHQVTSDDVRYVVRTIASQSGRRDLPSGFPPNRWIAAFKRVHGVMQPVSSTTAGAVAGSNVCRGHGVSGSRSSPHSSITSGAVEQGDNNAIKSSRLPGATTMMYTATDSRQSLSVVSPSQMNASLAPPQKQQRQFSYGCVAVPRNHSCFSGSERAGNGDDDDDSQTRHDSTSETDSESIRDSIVSDDMDDTRENDKRNCRQSNAVSTETWEKAMDAVEIHGMSLRNAAKAYGVHYGALHRRVKKRARQEEAAQPPLDNYIPFEDEAGIVRVIHARADLGVLMSYEELVDVLVRTKLKYVAAVSAELSSWLIRQFQSRFEHSIRHLICYWPLPRLDSLCRFGPQSAQLQLQLRQHGRYTMEKKLWSPPPLTPQALLSPASHQQNGYHNDVSSFDGHTGSRNLESPTLLDGRARVSYPLVSSPRGGPTNRRRASSSSPSMVALRL</sequence>
<keyword evidence="2" id="KW-0597">Phosphoprotein</keyword>
<evidence type="ECO:0000256" key="5">
    <source>
        <dbReference type="SAM" id="MobiDB-lite"/>
    </source>
</evidence>
<feature type="compositionally biased region" description="Polar residues" evidence="5">
    <location>
        <begin position="461"/>
        <end position="473"/>
    </location>
</feature>
<reference evidence="7" key="3">
    <citation type="submission" date="2015-02" db="UniProtKB">
        <authorList>
            <consortium name="EnsemblProtists"/>
        </authorList>
    </citation>
    <scope>IDENTIFICATION</scope>
    <source>
        <strain evidence="7">DAOM BR144</strain>
    </source>
</reference>
<dbReference type="InParanoid" id="K3WYS2"/>
<reference evidence="8" key="1">
    <citation type="journal article" date="2010" name="Genome Biol.">
        <title>Genome sequence of the necrotrophic plant pathogen Pythium ultimum reveals original pathogenicity mechanisms and effector repertoire.</title>
        <authorList>
            <person name="Levesque C.A."/>
            <person name="Brouwer H."/>
            <person name="Cano L."/>
            <person name="Hamilton J.P."/>
            <person name="Holt C."/>
            <person name="Huitema E."/>
            <person name="Raffaele S."/>
            <person name="Robideau G.P."/>
            <person name="Thines M."/>
            <person name="Win J."/>
            <person name="Zerillo M.M."/>
            <person name="Beakes G.W."/>
            <person name="Boore J.L."/>
            <person name="Busam D."/>
            <person name="Dumas B."/>
            <person name="Ferriera S."/>
            <person name="Fuerstenberg S.I."/>
            <person name="Gachon C.M."/>
            <person name="Gaulin E."/>
            <person name="Govers F."/>
            <person name="Grenville-Briggs L."/>
            <person name="Horner N."/>
            <person name="Hostetler J."/>
            <person name="Jiang R.H."/>
            <person name="Johnson J."/>
            <person name="Krajaejun T."/>
            <person name="Lin H."/>
            <person name="Meijer H.J."/>
            <person name="Moore B."/>
            <person name="Morris P."/>
            <person name="Phuntmart V."/>
            <person name="Puiu D."/>
            <person name="Shetty J."/>
            <person name="Stajich J.E."/>
            <person name="Tripathy S."/>
            <person name="Wawra S."/>
            <person name="van West P."/>
            <person name="Whitty B.R."/>
            <person name="Coutinho P.M."/>
            <person name="Henrissat B."/>
            <person name="Martin F."/>
            <person name="Thomas P.D."/>
            <person name="Tyler B.M."/>
            <person name="De Vries R.P."/>
            <person name="Kamoun S."/>
            <person name="Yandell M."/>
            <person name="Tisserat N."/>
            <person name="Buell C.R."/>
        </authorList>
    </citation>
    <scope>NUCLEOTIDE SEQUENCE</scope>
    <source>
        <strain evidence="8">DAOM:BR144</strain>
    </source>
</reference>
<feature type="region of interest" description="Disordered" evidence="5">
    <location>
        <begin position="194"/>
        <end position="213"/>
    </location>
</feature>
<feature type="domain" description="HTH psq-type" evidence="6">
    <location>
        <begin position="13"/>
        <end position="48"/>
    </location>
</feature>
<keyword evidence="1" id="KW-0217">Developmental protein</keyword>
<dbReference type="GO" id="GO:0003677">
    <property type="term" value="F:DNA binding"/>
    <property type="evidence" value="ECO:0007669"/>
    <property type="project" value="InterPro"/>
</dbReference>
<dbReference type="OMA" id="QAIHAVI"/>
<keyword evidence="8" id="KW-1185">Reference proteome</keyword>
<evidence type="ECO:0000313" key="7">
    <source>
        <dbReference type="EnsemblProtists" id="PYU1_T010121"/>
    </source>
</evidence>
<dbReference type="AlphaFoldDB" id="K3WYS2"/>
<keyword evidence="3" id="KW-0805">Transcription regulation</keyword>
<accession>K3WYS2</accession>
<feature type="domain" description="HTH psq-type" evidence="6">
    <location>
        <begin position="295"/>
        <end position="328"/>
    </location>
</feature>
<dbReference type="PANTHER" id="PTHR33215:SF13">
    <property type="entry name" value="PROTEIN DISTAL ANTENNA"/>
    <property type="match status" value="1"/>
</dbReference>
<dbReference type="InterPro" id="IPR009057">
    <property type="entry name" value="Homeodomain-like_sf"/>
</dbReference>
<dbReference type="eggNOG" id="ENOG502SHMN">
    <property type="taxonomic scope" value="Eukaryota"/>
</dbReference>
<dbReference type="Pfam" id="PF05225">
    <property type="entry name" value="HTH_psq"/>
    <property type="match status" value="2"/>
</dbReference>
<dbReference type="InterPro" id="IPR007889">
    <property type="entry name" value="HTH_Psq"/>
</dbReference>
<organism evidence="7 8">
    <name type="scientific">Globisporangium ultimum (strain ATCC 200006 / CBS 805.95 / DAOM BR144)</name>
    <name type="common">Pythium ultimum</name>
    <dbReference type="NCBI Taxonomy" id="431595"/>
    <lineage>
        <taxon>Eukaryota</taxon>
        <taxon>Sar</taxon>
        <taxon>Stramenopiles</taxon>
        <taxon>Oomycota</taxon>
        <taxon>Peronosporomycetes</taxon>
        <taxon>Pythiales</taxon>
        <taxon>Pythiaceae</taxon>
        <taxon>Globisporangium</taxon>
    </lineage>
</organism>
<feature type="region of interest" description="Disordered" evidence="5">
    <location>
        <begin position="148"/>
        <end position="179"/>
    </location>
</feature>
<evidence type="ECO:0000313" key="8">
    <source>
        <dbReference type="Proteomes" id="UP000019132"/>
    </source>
</evidence>
<evidence type="ECO:0000256" key="4">
    <source>
        <dbReference type="ARBA" id="ARBA00023163"/>
    </source>
</evidence>
<dbReference type="Proteomes" id="UP000019132">
    <property type="component" value="Unassembled WGS sequence"/>
</dbReference>
<evidence type="ECO:0000256" key="2">
    <source>
        <dbReference type="ARBA" id="ARBA00022553"/>
    </source>
</evidence>
<dbReference type="InterPro" id="IPR051839">
    <property type="entry name" value="RD_transcriptional_regulator"/>
</dbReference>
<evidence type="ECO:0000259" key="6">
    <source>
        <dbReference type="Pfam" id="PF05225"/>
    </source>
</evidence>
<dbReference type="EMBL" id="GL376623">
    <property type="status" value="NOT_ANNOTATED_CDS"/>
    <property type="molecule type" value="Genomic_DNA"/>
</dbReference>
<protein>
    <recommendedName>
        <fullName evidence="6">HTH psq-type domain-containing protein</fullName>
    </recommendedName>
</protein>
<feature type="region of interest" description="Disordered" evidence="5">
    <location>
        <begin position="232"/>
        <end position="287"/>
    </location>
</feature>
<dbReference type="VEuPathDB" id="FungiDB:PYU1_G010101"/>
<dbReference type="EnsemblProtists" id="PYU1_T010121">
    <property type="protein sequence ID" value="PYU1_T010121"/>
    <property type="gene ID" value="PYU1_G010101"/>
</dbReference>
<feature type="region of interest" description="Disordered" evidence="5">
    <location>
        <begin position="455"/>
        <end position="526"/>
    </location>
</feature>
<dbReference type="SUPFAM" id="SSF46689">
    <property type="entry name" value="Homeodomain-like"/>
    <property type="match status" value="1"/>
</dbReference>
<name>K3WYS2_GLOUD</name>
<proteinExistence type="predicted"/>
<evidence type="ECO:0000256" key="1">
    <source>
        <dbReference type="ARBA" id="ARBA00022473"/>
    </source>
</evidence>
<keyword evidence="4" id="KW-0804">Transcription</keyword>
<dbReference type="HOGENOM" id="CLU_519268_0_0_1"/>
<dbReference type="PANTHER" id="PTHR33215">
    <property type="entry name" value="PROTEIN DISTAL ANTENNA"/>
    <property type="match status" value="1"/>
</dbReference>
<evidence type="ECO:0000256" key="3">
    <source>
        <dbReference type="ARBA" id="ARBA00023015"/>
    </source>
</evidence>
<feature type="compositionally biased region" description="Low complexity" evidence="5">
    <location>
        <begin position="148"/>
        <end position="164"/>
    </location>
</feature>